<keyword evidence="3" id="KW-1185">Reference proteome</keyword>
<sequence>MPLSLSLLSLHLGHSDGLPLSVYLEKMGSDTTTDVGHAFSSLLFSYSRRWVSLFLAEELISSNSFPDDSFPILIHIHFWETDWSGWLGTPSIDIIAPRLHSWTTEG</sequence>
<feature type="non-terminal residue" evidence="2">
    <location>
        <position position="106"/>
    </location>
</feature>
<keyword evidence="1" id="KW-0732">Signal</keyword>
<reference evidence="2" key="1">
    <citation type="journal article" date="2019" name="Environ. Microbiol.">
        <title>Fungal ecological strategies reflected in gene transcription - a case study of two litter decomposers.</title>
        <authorList>
            <person name="Barbi F."/>
            <person name="Kohler A."/>
            <person name="Barry K."/>
            <person name="Baskaran P."/>
            <person name="Daum C."/>
            <person name="Fauchery L."/>
            <person name="Ihrmark K."/>
            <person name="Kuo A."/>
            <person name="LaButti K."/>
            <person name="Lipzen A."/>
            <person name="Morin E."/>
            <person name="Grigoriev I.V."/>
            <person name="Henrissat B."/>
            <person name="Lindahl B."/>
            <person name="Martin F."/>
        </authorList>
    </citation>
    <scope>NUCLEOTIDE SEQUENCE</scope>
    <source>
        <strain evidence="2">JB14</strain>
    </source>
</reference>
<name>A0A6A4HZ73_9AGAR</name>
<organism evidence="2 3">
    <name type="scientific">Gymnopus androsaceus JB14</name>
    <dbReference type="NCBI Taxonomy" id="1447944"/>
    <lineage>
        <taxon>Eukaryota</taxon>
        <taxon>Fungi</taxon>
        <taxon>Dikarya</taxon>
        <taxon>Basidiomycota</taxon>
        <taxon>Agaricomycotina</taxon>
        <taxon>Agaricomycetes</taxon>
        <taxon>Agaricomycetidae</taxon>
        <taxon>Agaricales</taxon>
        <taxon>Marasmiineae</taxon>
        <taxon>Omphalotaceae</taxon>
        <taxon>Gymnopus</taxon>
    </lineage>
</organism>
<proteinExistence type="predicted"/>
<evidence type="ECO:0000313" key="2">
    <source>
        <dbReference type="EMBL" id="KAE9403486.1"/>
    </source>
</evidence>
<dbReference type="AlphaFoldDB" id="A0A6A4HZ73"/>
<gene>
    <name evidence="2" type="ORF">BT96DRAFT_1080038</name>
</gene>
<dbReference type="EMBL" id="ML769424">
    <property type="protein sequence ID" value="KAE9403486.1"/>
    <property type="molecule type" value="Genomic_DNA"/>
</dbReference>
<protein>
    <submittedName>
        <fullName evidence="2">Uncharacterized protein</fullName>
    </submittedName>
</protein>
<feature type="signal peptide" evidence="1">
    <location>
        <begin position="1"/>
        <end position="17"/>
    </location>
</feature>
<evidence type="ECO:0000256" key="1">
    <source>
        <dbReference type="SAM" id="SignalP"/>
    </source>
</evidence>
<feature type="chain" id="PRO_5025336833" evidence="1">
    <location>
        <begin position="18"/>
        <end position="106"/>
    </location>
</feature>
<dbReference type="Proteomes" id="UP000799118">
    <property type="component" value="Unassembled WGS sequence"/>
</dbReference>
<accession>A0A6A4HZ73</accession>
<evidence type="ECO:0000313" key="3">
    <source>
        <dbReference type="Proteomes" id="UP000799118"/>
    </source>
</evidence>